<comment type="caution">
    <text evidence="2">The sequence shown here is derived from an EMBL/GenBank/DDBJ whole genome shotgun (WGS) entry which is preliminary data.</text>
</comment>
<organism evidence="2 3">
    <name type="scientific">Oedothorax gibbosus</name>
    <dbReference type="NCBI Taxonomy" id="931172"/>
    <lineage>
        <taxon>Eukaryota</taxon>
        <taxon>Metazoa</taxon>
        <taxon>Ecdysozoa</taxon>
        <taxon>Arthropoda</taxon>
        <taxon>Chelicerata</taxon>
        <taxon>Arachnida</taxon>
        <taxon>Araneae</taxon>
        <taxon>Araneomorphae</taxon>
        <taxon>Entelegynae</taxon>
        <taxon>Araneoidea</taxon>
        <taxon>Linyphiidae</taxon>
        <taxon>Erigoninae</taxon>
        <taxon>Oedothorax</taxon>
    </lineage>
</organism>
<feature type="compositionally biased region" description="Basic and acidic residues" evidence="1">
    <location>
        <begin position="49"/>
        <end position="69"/>
    </location>
</feature>
<dbReference type="EMBL" id="JAFNEN010000643">
    <property type="protein sequence ID" value="KAG8179233.1"/>
    <property type="molecule type" value="Genomic_DNA"/>
</dbReference>
<dbReference type="Proteomes" id="UP000827092">
    <property type="component" value="Unassembled WGS sequence"/>
</dbReference>
<accession>A0AAV6U5Y7</accession>
<dbReference type="AlphaFoldDB" id="A0AAV6U5Y7"/>
<name>A0AAV6U5Y7_9ARAC</name>
<feature type="compositionally biased region" description="Basic residues" evidence="1">
    <location>
        <begin position="16"/>
        <end position="38"/>
    </location>
</feature>
<feature type="region of interest" description="Disordered" evidence="1">
    <location>
        <begin position="1"/>
        <end position="129"/>
    </location>
</feature>
<feature type="compositionally biased region" description="Basic and acidic residues" evidence="1">
    <location>
        <begin position="104"/>
        <end position="129"/>
    </location>
</feature>
<feature type="compositionally biased region" description="Basic and acidic residues" evidence="1">
    <location>
        <begin position="76"/>
        <end position="98"/>
    </location>
</feature>
<evidence type="ECO:0000313" key="2">
    <source>
        <dbReference type="EMBL" id="KAG8179233.1"/>
    </source>
</evidence>
<protein>
    <submittedName>
        <fullName evidence="2">Uncharacterized protein</fullName>
    </submittedName>
</protein>
<keyword evidence="3" id="KW-1185">Reference proteome</keyword>
<sequence>MSTDDGVSNYTQKQGGKNHKATAKHGRRRRNTWSKTKHLRPDGLPTEGDAQRSDRTETSTEGGDRDVKTHTCRLSKGGEAKRGGREKNNNKDKKNARERTHKPQTLERGRCKSCKQESRQGERKSESQK</sequence>
<feature type="compositionally biased region" description="Polar residues" evidence="1">
    <location>
        <begin position="1"/>
        <end position="15"/>
    </location>
</feature>
<reference evidence="2 3" key="1">
    <citation type="journal article" date="2022" name="Nat. Ecol. Evol.">
        <title>A masculinizing supergene underlies an exaggerated male reproductive morph in a spider.</title>
        <authorList>
            <person name="Hendrickx F."/>
            <person name="De Corte Z."/>
            <person name="Sonet G."/>
            <person name="Van Belleghem S.M."/>
            <person name="Kostlbacher S."/>
            <person name="Vangestel C."/>
        </authorList>
    </citation>
    <scope>NUCLEOTIDE SEQUENCE [LARGE SCALE GENOMIC DNA]</scope>
    <source>
        <strain evidence="2">W744_W776</strain>
    </source>
</reference>
<gene>
    <name evidence="2" type="ORF">JTE90_004061</name>
</gene>
<evidence type="ECO:0000313" key="3">
    <source>
        <dbReference type="Proteomes" id="UP000827092"/>
    </source>
</evidence>
<proteinExistence type="predicted"/>
<evidence type="ECO:0000256" key="1">
    <source>
        <dbReference type="SAM" id="MobiDB-lite"/>
    </source>
</evidence>